<dbReference type="SUPFAM" id="SSF52047">
    <property type="entry name" value="RNI-like"/>
    <property type="match status" value="1"/>
</dbReference>
<sequence length="648" mass="73115">MEATMATNPPEPPPIPTLETLPLLVLDRICECLHHDWQDPNRGSLHAFALASKTCYEAAARQLFSQIHLHTPNKDALQASLERWAAILGPAGFHRHVRRLKVTCTPLNNDPDEWVDLQNRVFDMDDFFQPHGGHPNSVMTKFTPIASGNAIWVQLAEFIDTLSGLKDLVWAYSHCFPKPILASVLERGKLRLHMDYFRPESLTQDPDALCTVDPDDYALMSSPSLYGISGILSPFNGAGYRVNYIEEAIREMLTQTSPNLTHVNLTVGGLDELFPPTRPPWKGFFLDETDASDGTGSLQSLAIKASAHDEVPNLAKWFSFTDPSKLRRLTIPWYSNDNNSILIYTTLVNMACARAFLSLDTLNLTDINDGSAIGQALLCQFVKCLPPLSQLSLEGQISLITFETIICRHGDSLRTISIRQDRTVSYSPIVTTPTMVKQMAAACRNLEELKMGICRTYGDEDEVAIYHALSKFPRLKKIYLRLEYNIGPDQDSWDDELDGDHPIALFNSSDDIPLKWVRDAFINGAIDATLASSIADIISPPDGPAKTIYLEMAPHYGKWRLHGEKRSWYTLNELLAWFSLTWIFKRNIRGQPSLRELHGHFTTVAGGKWERLANIEKNGQKGCELSTQRMRLFHDIWGPPKTERWWED</sequence>
<dbReference type="Proteomes" id="UP001175000">
    <property type="component" value="Unassembled WGS sequence"/>
</dbReference>
<evidence type="ECO:0000313" key="2">
    <source>
        <dbReference type="Proteomes" id="UP001175000"/>
    </source>
</evidence>
<dbReference type="AlphaFoldDB" id="A0AA40C0B6"/>
<comment type="caution">
    <text evidence="1">The sequence shown here is derived from an EMBL/GenBank/DDBJ whole genome shotgun (WGS) entry which is preliminary data.</text>
</comment>
<reference evidence="1" key="1">
    <citation type="submission" date="2023-06" db="EMBL/GenBank/DDBJ databases">
        <title>Genome-scale phylogeny and comparative genomics of the fungal order Sordariales.</title>
        <authorList>
            <consortium name="Lawrence Berkeley National Laboratory"/>
            <person name="Hensen N."/>
            <person name="Bonometti L."/>
            <person name="Westerberg I."/>
            <person name="Brannstrom I.O."/>
            <person name="Guillou S."/>
            <person name="Cros-Aarteil S."/>
            <person name="Calhoun S."/>
            <person name="Haridas S."/>
            <person name="Kuo A."/>
            <person name="Mondo S."/>
            <person name="Pangilinan J."/>
            <person name="Riley R."/>
            <person name="Labutti K."/>
            <person name="Andreopoulos B."/>
            <person name="Lipzen A."/>
            <person name="Chen C."/>
            <person name="Yanf M."/>
            <person name="Daum C."/>
            <person name="Ng V."/>
            <person name="Clum A."/>
            <person name="Steindorff A."/>
            <person name="Ohm R."/>
            <person name="Martin F."/>
            <person name="Silar P."/>
            <person name="Natvig D."/>
            <person name="Lalanne C."/>
            <person name="Gautier V."/>
            <person name="Ament-Velasquez S.L."/>
            <person name="Kruys A."/>
            <person name="Hutchinson M.I."/>
            <person name="Powell A.J."/>
            <person name="Barry K."/>
            <person name="Miller A.N."/>
            <person name="Grigoriev I.V."/>
            <person name="Debuchy R."/>
            <person name="Gladieux P."/>
            <person name="Thoren M.H."/>
            <person name="Johannesson H."/>
        </authorList>
    </citation>
    <scope>NUCLEOTIDE SEQUENCE</scope>
    <source>
        <strain evidence="1">CBS 606.72</strain>
    </source>
</reference>
<accession>A0AA40C0B6</accession>
<dbReference type="EMBL" id="JAULSU010000004">
    <property type="protein sequence ID" value="KAK0620646.1"/>
    <property type="molecule type" value="Genomic_DNA"/>
</dbReference>
<evidence type="ECO:0000313" key="1">
    <source>
        <dbReference type="EMBL" id="KAK0620646.1"/>
    </source>
</evidence>
<proteinExistence type="predicted"/>
<keyword evidence="2" id="KW-1185">Reference proteome</keyword>
<organism evidence="1 2">
    <name type="scientific">Immersiella caudata</name>
    <dbReference type="NCBI Taxonomy" id="314043"/>
    <lineage>
        <taxon>Eukaryota</taxon>
        <taxon>Fungi</taxon>
        <taxon>Dikarya</taxon>
        <taxon>Ascomycota</taxon>
        <taxon>Pezizomycotina</taxon>
        <taxon>Sordariomycetes</taxon>
        <taxon>Sordariomycetidae</taxon>
        <taxon>Sordariales</taxon>
        <taxon>Lasiosphaeriaceae</taxon>
        <taxon>Immersiella</taxon>
    </lineage>
</organism>
<gene>
    <name evidence="1" type="ORF">B0T14DRAFT_604200</name>
</gene>
<protein>
    <submittedName>
        <fullName evidence="1">Uncharacterized protein</fullName>
    </submittedName>
</protein>
<name>A0AA40C0B6_9PEZI</name>
<dbReference type="Gene3D" id="3.80.10.10">
    <property type="entry name" value="Ribonuclease Inhibitor"/>
    <property type="match status" value="1"/>
</dbReference>
<dbReference type="InterPro" id="IPR032675">
    <property type="entry name" value="LRR_dom_sf"/>
</dbReference>